<dbReference type="SUPFAM" id="SSF50729">
    <property type="entry name" value="PH domain-like"/>
    <property type="match status" value="1"/>
</dbReference>
<evidence type="ECO:0000313" key="5">
    <source>
        <dbReference type="EMBL" id="JAQ18582.1"/>
    </source>
</evidence>
<sequence>MRFNERQVCLLAQQIPDLEDRLYLKKKCPGSFKKEVFKHRWFRLKYNMLFYFKIADTGQVSEEPDGVIFLADCTARTEYDGGAPFTFSLTFGGTFDKILILATRDQEALSKWIAAINNASYDLLRQRVRLLRQQLAFARS</sequence>
<protein>
    <recommendedName>
        <fullName evidence="1">Pleckstrin homology domain-containing family J member 1</fullName>
    </recommendedName>
</protein>
<dbReference type="GO" id="GO:0007032">
    <property type="term" value="P:endosome organization"/>
    <property type="evidence" value="ECO:0007669"/>
    <property type="project" value="TreeGrafter"/>
</dbReference>
<dbReference type="GO" id="GO:0001881">
    <property type="term" value="P:receptor recycling"/>
    <property type="evidence" value="ECO:0007669"/>
    <property type="project" value="TreeGrafter"/>
</dbReference>
<evidence type="ECO:0000313" key="3">
    <source>
        <dbReference type="EMBL" id="JAG54851.1"/>
    </source>
</evidence>
<dbReference type="AlphaFoldDB" id="A0A0K8SNG6"/>
<reference evidence="4" key="2">
    <citation type="journal article" date="2016" name="Gigascience">
        <title>De novo construction of an expanded transcriptome assembly for the western tarnished plant bug, Lygus hesperus.</title>
        <authorList>
            <person name="Tassone E.E."/>
            <person name="Geib S.M."/>
            <person name="Hall B."/>
            <person name="Fabrick J.A."/>
            <person name="Brent C.S."/>
            <person name="Hull J.J."/>
        </authorList>
    </citation>
    <scope>NUCLEOTIDE SEQUENCE</scope>
</reference>
<dbReference type="PANTHER" id="PTHR22902">
    <property type="entry name" value="SESQUIPEDALIAN"/>
    <property type="match status" value="1"/>
</dbReference>
<dbReference type="GO" id="GO:0005802">
    <property type="term" value="C:trans-Golgi network"/>
    <property type="evidence" value="ECO:0007669"/>
    <property type="project" value="TreeGrafter"/>
</dbReference>
<feature type="domain" description="PH" evidence="2">
    <location>
        <begin position="17"/>
        <end position="121"/>
    </location>
</feature>
<dbReference type="GO" id="GO:0055037">
    <property type="term" value="C:recycling endosome"/>
    <property type="evidence" value="ECO:0007669"/>
    <property type="project" value="TreeGrafter"/>
</dbReference>
<proteinExistence type="predicted"/>
<accession>A0A0K8SNG6</accession>
<dbReference type="InterPro" id="IPR001849">
    <property type="entry name" value="PH_domain"/>
</dbReference>
<dbReference type="Pfam" id="PF00169">
    <property type="entry name" value="PH"/>
    <property type="match status" value="1"/>
</dbReference>
<organism evidence="3">
    <name type="scientific">Lygus hesperus</name>
    <name type="common">Western plant bug</name>
    <dbReference type="NCBI Taxonomy" id="30085"/>
    <lineage>
        <taxon>Eukaryota</taxon>
        <taxon>Metazoa</taxon>
        <taxon>Ecdysozoa</taxon>
        <taxon>Arthropoda</taxon>
        <taxon>Hexapoda</taxon>
        <taxon>Insecta</taxon>
        <taxon>Pterygota</taxon>
        <taxon>Neoptera</taxon>
        <taxon>Paraneoptera</taxon>
        <taxon>Hemiptera</taxon>
        <taxon>Heteroptera</taxon>
        <taxon>Panheteroptera</taxon>
        <taxon>Cimicomorpha</taxon>
        <taxon>Miridae</taxon>
        <taxon>Mirini</taxon>
        <taxon>Lygus</taxon>
    </lineage>
</organism>
<dbReference type="GO" id="GO:0005829">
    <property type="term" value="C:cytosol"/>
    <property type="evidence" value="ECO:0007669"/>
    <property type="project" value="GOC"/>
</dbReference>
<name>A0A0K8SNG6_LYGHE</name>
<dbReference type="PANTHER" id="PTHR22902:SF9">
    <property type="entry name" value="PLECKSTRIN HOMOLOGY DOMAIN-CONTAINING FAMILY J MEMBER 1"/>
    <property type="match status" value="1"/>
</dbReference>
<dbReference type="EMBL" id="GBRD01010973">
    <property type="protein sequence ID" value="JAG54851.1"/>
    <property type="molecule type" value="Transcribed_RNA"/>
</dbReference>
<dbReference type="InterPro" id="IPR011993">
    <property type="entry name" value="PH-like_dom_sf"/>
</dbReference>
<dbReference type="GO" id="GO:0005769">
    <property type="term" value="C:early endosome"/>
    <property type="evidence" value="ECO:0007669"/>
    <property type="project" value="TreeGrafter"/>
</dbReference>
<evidence type="ECO:0000256" key="1">
    <source>
        <dbReference type="ARBA" id="ARBA00041004"/>
    </source>
</evidence>
<evidence type="ECO:0000313" key="4">
    <source>
        <dbReference type="EMBL" id="JAQ08987.1"/>
    </source>
</evidence>
<dbReference type="EMBL" id="GDHC01000047">
    <property type="protein sequence ID" value="JAQ18582.1"/>
    <property type="molecule type" value="Transcribed_RNA"/>
</dbReference>
<evidence type="ECO:0000259" key="2">
    <source>
        <dbReference type="PROSITE" id="PS50003"/>
    </source>
</evidence>
<gene>
    <name evidence="4" type="primary">FAM109A_4</name>
    <name evidence="5" type="synonym">FAM109A_0</name>
    <name evidence="5" type="ORF">g.30940</name>
    <name evidence="4" type="ORF">g.30945</name>
</gene>
<dbReference type="InterPro" id="IPR045188">
    <property type="entry name" value="Boi1/Boi2-like"/>
</dbReference>
<dbReference type="PROSITE" id="PS50003">
    <property type="entry name" value="PH_DOMAIN"/>
    <property type="match status" value="1"/>
</dbReference>
<dbReference type="EMBL" id="GDHC01009642">
    <property type="protein sequence ID" value="JAQ08987.1"/>
    <property type="molecule type" value="Transcribed_RNA"/>
</dbReference>
<dbReference type="Gene3D" id="2.30.29.30">
    <property type="entry name" value="Pleckstrin-homology domain (PH domain)/Phosphotyrosine-binding domain (PTB)"/>
    <property type="match status" value="1"/>
</dbReference>
<dbReference type="GO" id="GO:0042147">
    <property type="term" value="P:retrograde transport, endosome to Golgi"/>
    <property type="evidence" value="ECO:0007669"/>
    <property type="project" value="TreeGrafter"/>
</dbReference>
<reference evidence="3" key="1">
    <citation type="submission" date="2014-09" db="EMBL/GenBank/DDBJ databases">
        <authorList>
            <person name="Magalhaes I.L.F."/>
            <person name="Oliveira U."/>
            <person name="Santos F.R."/>
            <person name="Vidigal T.H.D.A."/>
            <person name="Brescovit A.D."/>
            <person name="Santos A.J."/>
        </authorList>
    </citation>
    <scope>NUCLEOTIDE SEQUENCE</scope>
</reference>
<dbReference type="SMART" id="SM00233">
    <property type="entry name" value="PH"/>
    <property type="match status" value="1"/>
</dbReference>